<gene>
    <name evidence="5" type="ORF">OFBG_00363</name>
</gene>
<feature type="domain" description="AMP-binding enzyme C-terminal" evidence="4">
    <location>
        <begin position="383"/>
        <end position="456"/>
    </location>
</feature>
<comment type="similarity">
    <text evidence="1">Belongs to the ATP-dependent AMP-binding enzyme family.</text>
</comment>
<dbReference type="AlphaFoldDB" id="C3X809"/>
<evidence type="ECO:0000256" key="1">
    <source>
        <dbReference type="ARBA" id="ARBA00006432"/>
    </source>
</evidence>
<sequence>MNLGTLGEKTEPSKTAFVSLADGIHYTYADLQRISDMVAADLADEFEKGTKIALVGVNSGAYVATLLGVMKAGMVAVPVNPKLPPLRISDILADSGAQQVFADGELKASLSKTLPVNAFYTSGNRSFETVVPDDGQPALILYTSGSTGKPKGVVLSHQSHVWTALARVETLSLQDEVTLIAAPLFHMQALALAFWVLASGGTAVILPRFSTASYLDAIETYRCTFITAVPPMIEAILRDDGIHLADLSSVRLVRLGSAPVLPGLYQRIAVILPYAAILVGYGTTESGPVTFGAHPDGVPLPSLSYGYPHPEVDVRLNADSVLEIRSPALMNGYHKRPELSPFTEDGYYVTGDVFRRDDKGFYAFVGRADDMFVSGGENIYPGEVETLLATHPDVVNSCVVPVDDEIKGTKPVAFVIRHGSVTEEKLRQHILDRAAPHIHPRRVWFLDSFPVTDTNKIDRRKLMAEAEKRVREKEHA</sequence>
<protein>
    <submittedName>
        <fullName evidence="5">AMP-binding enzyme</fullName>
    </submittedName>
</protein>
<dbReference type="eggNOG" id="COG0318">
    <property type="taxonomic scope" value="Bacteria"/>
</dbReference>
<dbReference type="Pfam" id="PF13193">
    <property type="entry name" value="AMP-binding_C"/>
    <property type="match status" value="1"/>
</dbReference>
<dbReference type="GO" id="GO:0006631">
    <property type="term" value="P:fatty acid metabolic process"/>
    <property type="evidence" value="ECO:0007669"/>
    <property type="project" value="TreeGrafter"/>
</dbReference>
<evidence type="ECO:0000259" key="3">
    <source>
        <dbReference type="Pfam" id="PF00501"/>
    </source>
</evidence>
<keyword evidence="6" id="KW-1185">Reference proteome</keyword>
<dbReference type="SUPFAM" id="SSF56801">
    <property type="entry name" value="Acetyl-CoA synthetase-like"/>
    <property type="match status" value="1"/>
</dbReference>
<dbReference type="GO" id="GO:0031956">
    <property type="term" value="F:medium-chain fatty acid-CoA ligase activity"/>
    <property type="evidence" value="ECO:0007669"/>
    <property type="project" value="TreeGrafter"/>
</dbReference>
<dbReference type="PROSITE" id="PS00455">
    <property type="entry name" value="AMP_BINDING"/>
    <property type="match status" value="1"/>
</dbReference>
<dbReference type="Pfam" id="PF00501">
    <property type="entry name" value="AMP-binding"/>
    <property type="match status" value="1"/>
</dbReference>
<dbReference type="InterPro" id="IPR020845">
    <property type="entry name" value="AMP-binding_CS"/>
</dbReference>
<dbReference type="Gene3D" id="3.30.300.30">
    <property type="match status" value="1"/>
</dbReference>
<dbReference type="STRING" id="847.BRW83_1893"/>
<dbReference type="InterPro" id="IPR042099">
    <property type="entry name" value="ANL_N_sf"/>
</dbReference>
<evidence type="ECO:0000256" key="2">
    <source>
        <dbReference type="ARBA" id="ARBA00022598"/>
    </source>
</evidence>
<evidence type="ECO:0000313" key="6">
    <source>
        <dbReference type="Proteomes" id="UP000005089"/>
    </source>
</evidence>
<evidence type="ECO:0000259" key="4">
    <source>
        <dbReference type="Pfam" id="PF13193"/>
    </source>
</evidence>
<reference evidence="5 6" key="1">
    <citation type="submission" date="2009-02" db="EMBL/GenBank/DDBJ databases">
        <title>The Genome Sequence of Oxalobacter formigenes OXCC13.</title>
        <authorList>
            <consortium name="The Broad Institute Genome Sequencing Platform"/>
            <person name="Ward D."/>
            <person name="Young S.K."/>
            <person name="Kodira C.D."/>
            <person name="Zeng Q."/>
            <person name="Koehrsen M."/>
            <person name="Alvarado L."/>
            <person name="Berlin A."/>
            <person name="Borenstein D."/>
            <person name="Chen Z."/>
            <person name="Engels R."/>
            <person name="Freedman E."/>
            <person name="Gellesch M."/>
            <person name="Goldberg J."/>
            <person name="Griggs A."/>
            <person name="Gujja S."/>
            <person name="Heiman D."/>
            <person name="Hepburn T."/>
            <person name="Howarth C."/>
            <person name="Jen D."/>
            <person name="Larson L."/>
            <person name="Lewis B."/>
            <person name="Mehta T."/>
            <person name="Park D."/>
            <person name="Pearson M."/>
            <person name="Roberts A."/>
            <person name="Saif S."/>
            <person name="Shea T."/>
            <person name="Shenoy N."/>
            <person name="Sisk P."/>
            <person name="Stolte C."/>
            <person name="Sykes S."/>
            <person name="Walk T."/>
            <person name="White J."/>
            <person name="Yandava C."/>
            <person name="Allison M.J."/>
            <person name="Lander E."/>
            <person name="Nusbaum C."/>
            <person name="Galagan J."/>
            <person name="Birren B."/>
        </authorList>
    </citation>
    <scope>NUCLEOTIDE SEQUENCE [LARGE SCALE GENOMIC DNA]</scope>
    <source>
        <strain evidence="5 6">OXCC13</strain>
    </source>
</reference>
<dbReference type="GeneID" id="77135727"/>
<keyword evidence="2" id="KW-0436">Ligase</keyword>
<dbReference type="InterPro" id="IPR025110">
    <property type="entry name" value="AMP-bd_C"/>
</dbReference>
<accession>C3X809</accession>
<dbReference type="OrthoDB" id="9766486at2"/>
<evidence type="ECO:0000313" key="5">
    <source>
        <dbReference type="EMBL" id="EEO29335.1"/>
    </source>
</evidence>
<dbReference type="CDD" id="cd04433">
    <property type="entry name" value="AFD_class_I"/>
    <property type="match status" value="1"/>
</dbReference>
<dbReference type="Gene3D" id="3.40.50.12780">
    <property type="entry name" value="N-terminal domain of ligase-like"/>
    <property type="match status" value="1"/>
</dbReference>
<name>C3X809_OXAFO</name>
<dbReference type="RefSeq" id="WP_005879719.1">
    <property type="nucleotide sequence ID" value="NZ_CP019430.1"/>
</dbReference>
<dbReference type="InterPro" id="IPR045851">
    <property type="entry name" value="AMP-bd_C_sf"/>
</dbReference>
<dbReference type="PANTHER" id="PTHR43201">
    <property type="entry name" value="ACYL-COA SYNTHETASE"/>
    <property type="match status" value="1"/>
</dbReference>
<dbReference type="Proteomes" id="UP000005089">
    <property type="component" value="Unassembled WGS sequence"/>
</dbReference>
<dbReference type="HOGENOM" id="CLU_000022_59_0_4"/>
<feature type="domain" description="AMP-dependent synthetase/ligase" evidence="3">
    <location>
        <begin position="10"/>
        <end position="333"/>
    </location>
</feature>
<organism evidence="5 6">
    <name type="scientific">Oxalobacter formigenes OXCC13</name>
    <dbReference type="NCBI Taxonomy" id="556269"/>
    <lineage>
        <taxon>Bacteria</taxon>
        <taxon>Pseudomonadati</taxon>
        <taxon>Pseudomonadota</taxon>
        <taxon>Betaproteobacteria</taxon>
        <taxon>Burkholderiales</taxon>
        <taxon>Oxalobacteraceae</taxon>
        <taxon>Oxalobacter</taxon>
    </lineage>
</organism>
<dbReference type="InterPro" id="IPR000873">
    <property type="entry name" value="AMP-dep_synth/lig_dom"/>
</dbReference>
<dbReference type="EMBL" id="GG658170">
    <property type="protein sequence ID" value="EEO29335.1"/>
    <property type="molecule type" value="Genomic_DNA"/>
</dbReference>
<dbReference type="PANTHER" id="PTHR43201:SF5">
    <property type="entry name" value="MEDIUM-CHAIN ACYL-COA LIGASE ACSF2, MITOCHONDRIAL"/>
    <property type="match status" value="1"/>
</dbReference>
<proteinExistence type="inferred from homology"/>